<name>A0A4Q4RFD7_9PLEO</name>
<protein>
    <submittedName>
        <fullName evidence="2">Uncharacterized protein</fullName>
    </submittedName>
</protein>
<sequence>MAASQIGHGQLGKIIEDMEELLPSVSIDRADYRAYRTTYGCLSSTYKRSNDSNTPEKDYKELQALEKTLRHRLSSLDADRGLPRKFKGPLDDLKSGVDGALERGVSTDFLIQGLKDALEDKPDATPAPKPVPPKPVPPKMVSEKWFKTALDELRNEKEKNQKLNEENNRMALELKQYQMRERSGEPPLKKRSIG</sequence>
<accession>A0A4Q4RFD7</accession>
<organism evidence="2 3">
    <name type="scientific">Alternaria arborescens</name>
    <dbReference type="NCBI Taxonomy" id="156630"/>
    <lineage>
        <taxon>Eukaryota</taxon>
        <taxon>Fungi</taxon>
        <taxon>Dikarya</taxon>
        <taxon>Ascomycota</taxon>
        <taxon>Pezizomycotina</taxon>
        <taxon>Dothideomycetes</taxon>
        <taxon>Pleosporomycetidae</taxon>
        <taxon>Pleosporales</taxon>
        <taxon>Pleosporineae</taxon>
        <taxon>Pleosporaceae</taxon>
        <taxon>Alternaria</taxon>
        <taxon>Alternaria sect. Alternaria</taxon>
    </lineage>
</organism>
<feature type="compositionally biased region" description="Basic and acidic residues" evidence="1">
    <location>
        <begin position="178"/>
        <end position="188"/>
    </location>
</feature>
<evidence type="ECO:0000256" key="1">
    <source>
        <dbReference type="SAM" id="MobiDB-lite"/>
    </source>
</evidence>
<dbReference type="Proteomes" id="UP000293823">
    <property type="component" value="Unassembled WGS sequence"/>
</dbReference>
<dbReference type="EMBL" id="PEJP01000039">
    <property type="protein sequence ID" value="RYO55340.1"/>
    <property type="molecule type" value="Genomic_DNA"/>
</dbReference>
<gene>
    <name evidence="2" type="ORF">AA0113_g9040</name>
</gene>
<feature type="region of interest" description="Disordered" evidence="1">
    <location>
        <begin position="155"/>
        <end position="194"/>
    </location>
</feature>
<keyword evidence="3" id="KW-1185">Reference proteome</keyword>
<dbReference type="AlphaFoldDB" id="A0A4Q4RFD7"/>
<comment type="caution">
    <text evidence="2">The sequence shown here is derived from an EMBL/GenBank/DDBJ whole genome shotgun (WGS) entry which is preliminary data.</text>
</comment>
<feature type="region of interest" description="Disordered" evidence="1">
    <location>
        <begin position="119"/>
        <end position="141"/>
    </location>
</feature>
<feature type="compositionally biased region" description="Pro residues" evidence="1">
    <location>
        <begin position="125"/>
        <end position="138"/>
    </location>
</feature>
<proteinExistence type="predicted"/>
<evidence type="ECO:0000313" key="3">
    <source>
        <dbReference type="Proteomes" id="UP000293823"/>
    </source>
</evidence>
<dbReference type="OrthoDB" id="3778493at2759"/>
<reference evidence="3" key="1">
    <citation type="journal article" date="2019" name="bioRxiv">
        <title>Genomics, evolutionary history and diagnostics of the Alternaria alternata species group including apple and Asian pear pathotypes.</title>
        <authorList>
            <person name="Armitage A.D."/>
            <person name="Cockerton H.M."/>
            <person name="Sreenivasaprasad S."/>
            <person name="Woodhall J.W."/>
            <person name="Lane C.R."/>
            <person name="Harrison R.J."/>
            <person name="Clarkson J.P."/>
        </authorList>
    </citation>
    <scope>NUCLEOTIDE SEQUENCE [LARGE SCALE GENOMIC DNA]</scope>
    <source>
        <strain evidence="3">RGR 97.0016</strain>
    </source>
</reference>
<evidence type="ECO:0000313" key="2">
    <source>
        <dbReference type="EMBL" id="RYO55340.1"/>
    </source>
</evidence>
<feature type="compositionally biased region" description="Basic and acidic residues" evidence="1">
    <location>
        <begin position="155"/>
        <end position="168"/>
    </location>
</feature>